<dbReference type="RefSeq" id="WP_254418907.1">
    <property type="nucleotide sequence ID" value="NZ_CP099837.1"/>
</dbReference>
<keyword evidence="2" id="KW-1185">Reference proteome</keyword>
<organism evidence="1 2">
    <name type="scientific">Nocardiopsis exhalans</name>
    <dbReference type="NCBI Taxonomy" id="163604"/>
    <lineage>
        <taxon>Bacteria</taxon>
        <taxon>Bacillati</taxon>
        <taxon>Actinomycetota</taxon>
        <taxon>Actinomycetes</taxon>
        <taxon>Streptosporangiales</taxon>
        <taxon>Nocardiopsidaceae</taxon>
        <taxon>Nocardiopsis</taxon>
    </lineage>
</organism>
<proteinExistence type="predicted"/>
<accession>A0ABY5D9Q9</accession>
<evidence type="ECO:0000313" key="2">
    <source>
        <dbReference type="Proteomes" id="UP001055940"/>
    </source>
</evidence>
<evidence type="ECO:0000313" key="1">
    <source>
        <dbReference type="EMBL" id="USY19715.1"/>
    </source>
</evidence>
<protein>
    <recommendedName>
        <fullName evidence="3">Terminase</fullName>
    </recommendedName>
</protein>
<dbReference type="EMBL" id="CP099837">
    <property type="protein sequence ID" value="USY19715.1"/>
    <property type="molecule type" value="Genomic_DNA"/>
</dbReference>
<reference evidence="1" key="1">
    <citation type="submission" date="2022-06" db="EMBL/GenBank/DDBJ databases">
        <authorList>
            <person name="Ping M."/>
        </authorList>
    </citation>
    <scope>NUCLEOTIDE SEQUENCE</scope>
    <source>
        <strain evidence="1">JCM11759T</strain>
    </source>
</reference>
<evidence type="ECO:0008006" key="3">
    <source>
        <dbReference type="Google" id="ProtNLM"/>
    </source>
</evidence>
<sequence length="551" mass="61176">MAKAPSAADAFVVDFPTLWVVPDWMEAHLPVPGGFRAGEPMELYPWQLWCTVNHYRIKPTATFGQRSTAFHYRRSQVVAPQKTGKGPWSAAVTLAEMVGPVVFAGWAKGGEVYRCSDHGCGCGWWYPYQAGEPMGMPWHDPLLQMLGASSDQVDTNVYGHLKAMVKGGPLSDLLTTGEEFTRILTGDGGGRADVVTSSARSRLGNPIVFALQDETGTYTTTNKMIPVAEAQRRGLAGMGGRAIETTNAWDPSEDTTASRTAATKRKDVFRFHPQAPKALKYDNARQRRRIHRYVYVGSDHVDLDAIDAEAAELLEKDPAQAERFFGNRVVSGTGSWMDSQAWGKRIKPRTVKPRTRIVLGFDGSDIDDWTGFRAETLAGHQFTPTYGPDKKPTIWNPANYPDGQVPRLEVDAALDEIMRTFDVALVYADPPYWESEVDAWVEKYGERKIIRWQTRRIVQMHAACERLLTDVLKKDTAFTHDGCELTSDHIANTRVAARPGDRYVLRKASQQQKIDLAVVSVLAHEAAGDAVAAGLARIKKNYIYTASSTRR</sequence>
<gene>
    <name evidence="1" type="ORF">NE857_31550</name>
</gene>
<name>A0ABY5D9Q9_9ACTN</name>
<dbReference type="Proteomes" id="UP001055940">
    <property type="component" value="Chromosome"/>
</dbReference>